<name>A0A3P6SM68_DIBLA</name>
<protein>
    <submittedName>
        <fullName evidence="1">Uncharacterized protein</fullName>
    </submittedName>
</protein>
<keyword evidence="2" id="KW-1185">Reference proteome</keyword>
<accession>A0A3P6SM68</accession>
<gene>
    <name evidence="1" type="ORF">DILT_LOCUS2817</name>
</gene>
<organism evidence="1 2">
    <name type="scientific">Dibothriocephalus latus</name>
    <name type="common">Fish tapeworm</name>
    <name type="synonym">Diphyllobothrium latum</name>
    <dbReference type="NCBI Taxonomy" id="60516"/>
    <lineage>
        <taxon>Eukaryota</taxon>
        <taxon>Metazoa</taxon>
        <taxon>Spiralia</taxon>
        <taxon>Lophotrochozoa</taxon>
        <taxon>Platyhelminthes</taxon>
        <taxon>Cestoda</taxon>
        <taxon>Eucestoda</taxon>
        <taxon>Diphyllobothriidea</taxon>
        <taxon>Diphyllobothriidae</taxon>
        <taxon>Dibothriocephalus</taxon>
    </lineage>
</organism>
<evidence type="ECO:0000313" key="1">
    <source>
        <dbReference type="EMBL" id="VDK76972.1"/>
    </source>
</evidence>
<dbReference type="OrthoDB" id="6310679at2759"/>
<dbReference type="EMBL" id="UYRU01042661">
    <property type="protein sequence ID" value="VDK76972.1"/>
    <property type="molecule type" value="Genomic_DNA"/>
</dbReference>
<dbReference type="AlphaFoldDB" id="A0A3P6SM68"/>
<proteinExistence type="predicted"/>
<dbReference type="Proteomes" id="UP000281553">
    <property type="component" value="Unassembled WGS sequence"/>
</dbReference>
<evidence type="ECO:0000313" key="2">
    <source>
        <dbReference type="Proteomes" id="UP000281553"/>
    </source>
</evidence>
<reference evidence="1 2" key="1">
    <citation type="submission" date="2018-11" db="EMBL/GenBank/DDBJ databases">
        <authorList>
            <consortium name="Pathogen Informatics"/>
        </authorList>
    </citation>
    <scope>NUCLEOTIDE SEQUENCE [LARGE SCALE GENOMIC DNA]</scope>
</reference>
<sequence>MWSSLEARGGNNSEITLEDLYQFHLEHINDQEGDLQALWPILRAFGFNSRLHLQHAIPYNLTISARMTESKVRVTVEHIYRELFGCDDVEHYLARWITSTTGSTGDLFQVRLSGAANAKFGPGLLVKTSPVCKPPPPQPLADALEYTVERLCAGSQVRK</sequence>